<dbReference type="GO" id="GO:0006412">
    <property type="term" value="P:translation"/>
    <property type="evidence" value="ECO:0007669"/>
    <property type="project" value="UniProtKB-UniRule"/>
</dbReference>
<evidence type="ECO:0000256" key="6">
    <source>
        <dbReference type="HAMAP-Rule" id="MF_00163"/>
    </source>
</evidence>
<feature type="binding site" evidence="6">
    <location>
        <position position="145"/>
    </location>
    <ligand>
        <name>Fe cation</name>
        <dbReference type="ChEBI" id="CHEBI:24875"/>
    </ligand>
</feature>
<dbReference type="HAMAP" id="MF_00163">
    <property type="entry name" value="Pep_deformylase"/>
    <property type="match status" value="1"/>
</dbReference>
<dbReference type="InterPro" id="IPR023635">
    <property type="entry name" value="Peptide_deformylase"/>
</dbReference>
<evidence type="ECO:0000256" key="1">
    <source>
        <dbReference type="ARBA" id="ARBA00010759"/>
    </source>
</evidence>
<dbReference type="Pfam" id="PF01327">
    <property type="entry name" value="Pep_deformylase"/>
    <property type="match status" value="1"/>
</dbReference>
<dbReference type="Gene3D" id="3.90.45.10">
    <property type="entry name" value="Peptide deformylase"/>
    <property type="match status" value="1"/>
</dbReference>
<protein>
    <recommendedName>
        <fullName evidence="6">Peptide deformylase</fullName>
        <shortName evidence="6">PDF</shortName>
        <ecNumber evidence="6">3.5.1.88</ecNumber>
    </recommendedName>
    <alternativeName>
        <fullName evidence="6">Polypeptide deformylase</fullName>
    </alternativeName>
</protein>
<feature type="active site" evidence="6">
    <location>
        <position position="142"/>
    </location>
</feature>
<feature type="binding site" evidence="6">
    <location>
        <position position="99"/>
    </location>
    <ligand>
        <name>Fe cation</name>
        <dbReference type="ChEBI" id="CHEBI:24875"/>
    </ligand>
</feature>
<evidence type="ECO:0000256" key="4">
    <source>
        <dbReference type="ARBA" id="ARBA00022917"/>
    </source>
</evidence>
<dbReference type="AlphaFoldDB" id="A0A8J6NWW2"/>
<keyword evidence="5 6" id="KW-0408">Iron</keyword>
<dbReference type="NCBIfam" id="NF001159">
    <property type="entry name" value="PRK00150.1-3"/>
    <property type="match status" value="1"/>
</dbReference>
<evidence type="ECO:0000256" key="2">
    <source>
        <dbReference type="ARBA" id="ARBA00022723"/>
    </source>
</evidence>
<comment type="caution">
    <text evidence="7">The sequence shown here is derived from an EMBL/GenBank/DDBJ whole genome shotgun (WGS) entry which is preliminary data.</text>
</comment>
<dbReference type="Proteomes" id="UP000654401">
    <property type="component" value="Unassembled WGS sequence"/>
</dbReference>
<evidence type="ECO:0000256" key="3">
    <source>
        <dbReference type="ARBA" id="ARBA00022801"/>
    </source>
</evidence>
<dbReference type="InterPro" id="IPR036821">
    <property type="entry name" value="Peptide_deformylase_sf"/>
</dbReference>
<gene>
    <name evidence="6" type="primary">def</name>
    <name evidence="7" type="ORF">H8D24_04285</name>
</gene>
<keyword evidence="2 6" id="KW-0479">Metal-binding</keyword>
<dbReference type="NCBIfam" id="TIGR00079">
    <property type="entry name" value="pept_deformyl"/>
    <property type="match status" value="1"/>
</dbReference>
<proteinExistence type="inferred from homology"/>
<dbReference type="PANTHER" id="PTHR10458:SF20">
    <property type="entry name" value="PEPTIDE DEFORMYLASE 1"/>
    <property type="match status" value="1"/>
</dbReference>
<dbReference type="GO" id="GO:0046872">
    <property type="term" value="F:metal ion binding"/>
    <property type="evidence" value="ECO:0007669"/>
    <property type="project" value="UniProtKB-KW"/>
</dbReference>
<dbReference type="EC" id="3.5.1.88" evidence="6"/>
<dbReference type="GO" id="GO:0042586">
    <property type="term" value="F:peptide deformylase activity"/>
    <property type="evidence" value="ECO:0007669"/>
    <property type="project" value="UniProtKB-UniRule"/>
</dbReference>
<keyword evidence="4 6" id="KW-0648">Protein biosynthesis</keyword>
<dbReference type="SUPFAM" id="SSF56420">
    <property type="entry name" value="Peptide deformylase"/>
    <property type="match status" value="1"/>
</dbReference>
<comment type="catalytic activity">
    <reaction evidence="6">
        <text>N-terminal N-formyl-L-methionyl-[peptide] + H2O = N-terminal L-methionyl-[peptide] + formate</text>
        <dbReference type="Rhea" id="RHEA:24420"/>
        <dbReference type="Rhea" id="RHEA-COMP:10639"/>
        <dbReference type="Rhea" id="RHEA-COMP:10640"/>
        <dbReference type="ChEBI" id="CHEBI:15377"/>
        <dbReference type="ChEBI" id="CHEBI:15740"/>
        <dbReference type="ChEBI" id="CHEBI:49298"/>
        <dbReference type="ChEBI" id="CHEBI:64731"/>
        <dbReference type="EC" id="3.5.1.88"/>
    </reaction>
</comment>
<dbReference type="CDD" id="cd00487">
    <property type="entry name" value="Pep_deformylase"/>
    <property type="match status" value="1"/>
</dbReference>
<comment type="function">
    <text evidence="6">Removes the formyl group from the N-terminal Met of newly synthesized proteins. Requires at least a dipeptide for an efficient rate of reaction. N-terminal L-methionine is a prerequisite for activity but the enzyme has broad specificity at other positions.</text>
</comment>
<dbReference type="PIRSF" id="PIRSF004749">
    <property type="entry name" value="Pep_def"/>
    <property type="match status" value="1"/>
</dbReference>
<comment type="cofactor">
    <cofactor evidence="6">
        <name>Fe(2+)</name>
        <dbReference type="ChEBI" id="CHEBI:29033"/>
    </cofactor>
    <text evidence="6">Binds 1 Fe(2+) ion.</text>
</comment>
<dbReference type="PRINTS" id="PR01576">
    <property type="entry name" value="PDEFORMYLASE"/>
</dbReference>
<evidence type="ECO:0000313" key="8">
    <source>
        <dbReference type="Proteomes" id="UP000654401"/>
    </source>
</evidence>
<dbReference type="EMBL" id="JACNFK010000024">
    <property type="protein sequence ID" value="MBC8519611.1"/>
    <property type="molecule type" value="Genomic_DNA"/>
</dbReference>
<sequence length="171" mass="19213">MAILDILHRGDPKLEIRARLVTDFDKTLRTIVSDMWETMHESEGVGLAATQVGIDLQLVVFGMESSSRYPDSESIPYTVLINPTVEPLGDDLEEEWEGCLSIPGLRGLVPRYSQIRYSGVDIDGKPFECEAAGFHARVVQHECDHLLGILYPERMENPQELVAEEDLEDIT</sequence>
<dbReference type="FunFam" id="3.90.45.10:FF:000003">
    <property type="entry name" value="Peptide deformylase"/>
    <property type="match status" value="1"/>
</dbReference>
<evidence type="ECO:0000313" key="7">
    <source>
        <dbReference type="EMBL" id="MBC8519611.1"/>
    </source>
</evidence>
<comment type="similarity">
    <text evidence="1 6">Belongs to the polypeptide deformylase family.</text>
</comment>
<name>A0A8J6NWW2_9GAMM</name>
<organism evidence="7 8">
    <name type="scientific">Candidatus Thiopontia autotrophica</name>
    <dbReference type="NCBI Taxonomy" id="2841688"/>
    <lineage>
        <taxon>Bacteria</taxon>
        <taxon>Pseudomonadati</taxon>
        <taxon>Pseudomonadota</taxon>
        <taxon>Gammaproteobacteria</taxon>
        <taxon>Candidatus Thiopontia</taxon>
    </lineage>
</organism>
<feature type="binding site" evidence="6">
    <location>
        <position position="141"/>
    </location>
    <ligand>
        <name>Fe cation</name>
        <dbReference type="ChEBI" id="CHEBI:24875"/>
    </ligand>
</feature>
<keyword evidence="3 6" id="KW-0378">Hydrolase</keyword>
<reference evidence="7 8" key="1">
    <citation type="submission" date="2020-08" db="EMBL/GenBank/DDBJ databases">
        <title>Bridging the membrane lipid divide: bacteria of the FCB group superphylum have the potential to synthesize archaeal ether lipids.</title>
        <authorList>
            <person name="Villanueva L."/>
            <person name="Von Meijenfeldt F.A.B."/>
            <person name="Westbye A.B."/>
            <person name="Yadav S."/>
            <person name="Hopmans E.C."/>
            <person name="Dutilh B.E."/>
            <person name="Sinninghe Damste J.S."/>
        </authorList>
    </citation>
    <scope>NUCLEOTIDE SEQUENCE [LARGE SCALE GENOMIC DNA]</scope>
    <source>
        <strain evidence="7">NIOZ-UU100</strain>
    </source>
</reference>
<evidence type="ECO:0000256" key="5">
    <source>
        <dbReference type="ARBA" id="ARBA00023004"/>
    </source>
</evidence>
<dbReference type="PANTHER" id="PTHR10458">
    <property type="entry name" value="PEPTIDE DEFORMYLASE"/>
    <property type="match status" value="1"/>
</dbReference>
<accession>A0A8J6NWW2</accession>